<dbReference type="WBParaSite" id="nRc.2.0.1.t20132-RA">
    <property type="protein sequence ID" value="nRc.2.0.1.t20132-RA"/>
    <property type="gene ID" value="nRc.2.0.1.g20132"/>
</dbReference>
<name>A0A915J351_ROMCU</name>
<reference evidence="3" key="1">
    <citation type="submission" date="2022-11" db="UniProtKB">
        <authorList>
            <consortium name="WormBaseParasite"/>
        </authorList>
    </citation>
    <scope>IDENTIFICATION</scope>
</reference>
<dbReference type="Proteomes" id="UP000887565">
    <property type="component" value="Unplaced"/>
</dbReference>
<proteinExistence type="predicted"/>
<organism evidence="2 3">
    <name type="scientific">Romanomermis culicivorax</name>
    <name type="common">Nematode worm</name>
    <dbReference type="NCBI Taxonomy" id="13658"/>
    <lineage>
        <taxon>Eukaryota</taxon>
        <taxon>Metazoa</taxon>
        <taxon>Ecdysozoa</taxon>
        <taxon>Nematoda</taxon>
        <taxon>Enoplea</taxon>
        <taxon>Dorylaimia</taxon>
        <taxon>Mermithida</taxon>
        <taxon>Mermithoidea</taxon>
        <taxon>Mermithidae</taxon>
        <taxon>Romanomermis</taxon>
    </lineage>
</organism>
<evidence type="ECO:0000313" key="3">
    <source>
        <dbReference type="WBParaSite" id="nRc.2.0.1.t20132-RA"/>
    </source>
</evidence>
<dbReference type="AlphaFoldDB" id="A0A915J351"/>
<evidence type="ECO:0000313" key="2">
    <source>
        <dbReference type="Proteomes" id="UP000887565"/>
    </source>
</evidence>
<feature type="region of interest" description="Disordered" evidence="1">
    <location>
        <begin position="1"/>
        <end position="20"/>
    </location>
</feature>
<evidence type="ECO:0000256" key="1">
    <source>
        <dbReference type="SAM" id="MobiDB-lite"/>
    </source>
</evidence>
<protein>
    <submittedName>
        <fullName evidence="3">Uncharacterized protein</fullName>
    </submittedName>
</protein>
<keyword evidence="2" id="KW-1185">Reference proteome</keyword>
<accession>A0A915J351</accession>
<sequence length="61" mass="7362">MIYSQVSDAQASDSQLSDSQLSDSHHSFVWIFNEDFHPYNDERLKHAELYKYYTEYYGYLK</sequence>